<keyword evidence="2 6" id="KW-0238">DNA-binding</keyword>
<dbReference type="Proteomes" id="UP000502508">
    <property type="component" value="Chromosome"/>
</dbReference>
<dbReference type="GO" id="GO:0045892">
    <property type="term" value="P:negative regulation of DNA-templated transcription"/>
    <property type="evidence" value="ECO:0007669"/>
    <property type="project" value="TreeGrafter"/>
</dbReference>
<organism evidence="6 7">
    <name type="scientific">Phytohabitans flavus</name>
    <dbReference type="NCBI Taxonomy" id="1076124"/>
    <lineage>
        <taxon>Bacteria</taxon>
        <taxon>Bacillati</taxon>
        <taxon>Actinomycetota</taxon>
        <taxon>Actinomycetes</taxon>
        <taxon>Micromonosporales</taxon>
        <taxon>Micromonosporaceae</taxon>
    </lineage>
</organism>
<proteinExistence type="predicted"/>
<evidence type="ECO:0000259" key="5">
    <source>
        <dbReference type="PROSITE" id="PS51078"/>
    </source>
</evidence>
<dbReference type="SMART" id="SM00346">
    <property type="entry name" value="HTH_ICLR"/>
    <property type="match status" value="1"/>
</dbReference>
<evidence type="ECO:0000313" key="7">
    <source>
        <dbReference type="Proteomes" id="UP000502508"/>
    </source>
</evidence>
<dbReference type="PROSITE" id="PS51077">
    <property type="entry name" value="HTH_ICLR"/>
    <property type="match status" value="1"/>
</dbReference>
<reference evidence="6 7" key="2">
    <citation type="submission" date="2020-03" db="EMBL/GenBank/DDBJ databases">
        <authorList>
            <person name="Ichikawa N."/>
            <person name="Kimura A."/>
            <person name="Kitahashi Y."/>
            <person name="Uohara A."/>
        </authorList>
    </citation>
    <scope>NUCLEOTIDE SEQUENCE [LARGE SCALE GENOMIC DNA]</scope>
    <source>
        <strain evidence="6 7">NBRC 107702</strain>
    </source>
</reference>
<dbReference type="PANTHER" id="PTHR30136">
    <property type="entry name" value="HELIX-TURN-HELIX TRANSCRIPTIONAL REGULATOR, ICLR FAMILY"/>
    <property type="match status" value="1"/>
</dbReference>
<dbReference type="Pfam" id="PF01614">
    <property type="entry name" value="IclR_C"/>
    <property type="match status" value="1"/>
</dbReference>
<evidence type="ECO:0000259" key="4">
    <source>
        <dbReference type="PROSITE" id="PS51077"/>
    </source>
</evidence>
<dbReference type="KEGG" id="pfla:Pflav_017140"/>
<name>A0A6F8XN93_9ACTN</name>
<dbReference type="GO" id="GO:0003700">
    <property type="term" value="F:DNA-binding transcription factor activity"/>
    <property type="evidence" value="ECO:0007669"/>
    <property type="project" value="TreeGrafter"/>
</dbReference>
<dbReference type="InterPro" id="IPR005471">
    <property type="entry name" value="Tscrpt_reg_IclR_N"/>
</dbReference>
<keyword evidence="1" id="KW-0805">Transcription regulation</keyword>
<dbReference type="GO" id="GO:0003677">
    <property type="term" value="F:DNA binding"/>
    <property type="evidence" value="ECO:0007669"/>
    <property type="project" value="UniProtKB-KW"/>
</dbReference>
<dbReference type="EMBL" id="AP022870">
    <property type="protein sequence ID" value="BCB75304.1"/>
    <property type="molecule type" value="Genomic_DNA"/>
</dbReference>
<dbReference type="InterPro" id="IPR029016">
    <property type="entry name" value="GAF-like_dom_sf"/>
</dbReference>
<feature type="domain" description="IclR-ED" evidence="5">
    <location>
        <begin position="51"/>
        <end position="233"/>
    </location>
</feature>
<keyword evidence="3" id="KW-0804">Transcription</keyword>
<dbReference type="Gene3D" id="3.30.450.40">
    <property type="match status" value="1"/>
</dbReference>
<gene>
    <name evidence="6" type="ORF">Pflav_017140</name>
</gene>
<feature type="domain" description="HTH iclR-type" evidence="4">
    <location>
        <begin position="1"/>
        <end position="50"/>
    </location>
</feature>
<dbReference type="SUPFAM" id="SSF55781">
    <property type="entry name" value="GAF domain-like"/>
    <property type="match status" value="1"/>
</dbReference>
<dbReference type="InterPro" id="IPR014757">
    <property type="entry name" value="Tscrpt_reg_IclR_C"/>
</dbReference>
<dbReference type="InterPro" id="IPR050707">
    <property type="entry name" value="HTH_MetabolicPath_Reg"/>
</dbReference>
<dbReference type="PROSITE" id="PS51078">
    <property type="entry name" value="ICLR_ED"/>
    <property type="match status" value="1"/>
</dbReference>
<evidence type="ECO:0000256" key="2">
    <source>
        <dbReference type="ARBA" id="ARBA00023125"/>
    </source>
</evidence>
<reference evidence="6 7" key="1">
    <citation type="submission" date="2020-03" db="EMBL/GenBank/DDBJ databases">
        <title>Whole genome shotgun sequence of Phytohabitans flavus NBRC 107702.</title>
        <authorList>
            <person name="Komaki H."/>
            <person name="Tamura T."/>
        </authorList>
    </citation>
    <scope>NUCLEOTIDE SEQUENCE [LARGE SCALE GENOMIC DNA]</scope>
    <source>
        <strain evidence="6 7">NBRC 107702</strain>
    </source>
</reference>
<protein>
    <submittedName>
        <fullName evidence="6">DNA-binding transcriptional regulator KdgR</fullName>
    </submittedName>
</protein>
<dbReference type="SUPFAM" id="SSF46785">
    <property type="entry name" value="Winged helix' DNA-binding domain"/>
    <property type="match status" value="1"/>
</dbReference>
<accession>A0A6F8XN93</accession>
<sequence>MAAAGRDIGVSDLARRTGLTKASVYSILTTLETRHVVVRDPDTARYRLSWGLYVLGATVARDSDLLWAARPLLNGLAEATGETVLLGILDEKTVLHLDRAESSSGLRMVANIGRRSPLHATASGKVLLAWQPESVVNRLLDGELRRYSRNTITDPKELLNQLAVVRERGYGGNWQEYEIGLCSIAVPLHDHTGEVVGALTLAGPAQRLTPRSVKRQLKPLSETAESIEKRLGARISLNGSAVR</sequence>
<evidence type="ECO:0000256" key="1">
    <source>
        <dbReference type="ARBA" id="ARBA00023015"/>
    </source>
</evidence>
<evidence type="ECO:0000256" key="3">
    <source>
        <dbReference type="ARBA" id="ARBA00023163"/>
    </source>
</evidence>
<dbReference type="AlphaFoldDB" id="A0A6F8XN93"/>
<evidence type="ECO:0000313" key="6">
    <source>
        <dbReference type="EMBL" id="BCB75304.1"/>
    </source>
</evidence>
<dbReference type="Gene3D" id="1.10.10.10">
    <property type="entry name" value="Winged helix-like DNA-binding domain superfamily/Winged helix DNA-binding domain"/>
    <property type="match status" value="1"/>
</dbReference>
<dbReference type="PANTHER" id="PTHR30136:SF35">
    <property type="entry name" value="HTH-TYPE TRANSCRIPTIONAL REGULATOR RV1719"/>
    <property type="match status" value="1"/>
</dbReference>
<keyword evidence="7" id="KW-1185">Reference proteome</keyword>
<dbReference type="Pfam" id="PF09339">
    <property type="entry name" value="HTH_IclR"/>
    <property type="match status" value="1"/>
</dbReference>
<dbReference type="InterPro" id="IPR036388">
    <property type="entry name" value="WH-like_DNA-bd_sf"/>
</dbReference>
<dbReference type="InterPro" id="IPR036390">
    <property type="entry name" value="WH_DNA-bd_sf"/>
</dbReference>